<name>A0A5J4THN2_9EUKA</name>
<comment type="caution">
    <text evidence="1">The sequence shown here is derived from an EMBL/GenBank/DDBJ whole genome shotgun (WGS) entry which is preliminary data.</text>
</comment>
<dbReference type="Proteomes" id="UP000324800">
    <property type="component" value="Unassembled WGS sequence"/>
</dbReference>
<dbReference type="AlphaFoldDB" id="A0A5J4THN2"/>
<dbReference type="EMBL" id="SNRW01030926">
    <property type="protein sequence ID" value="KAA6357738.1"/>
    <property type="molecule type" value="Genomic_DNA"/>
</dbReference>
<protein>
    <submittedName>
        <fullName evidence="1">Uncharacterized protein</fullName>
    </submittedName>
</protein>
<gene>
    <name evidence="1" type="ORF">EZS28_046735</name>
</gene>
<organism evidence="1 2">
    <name type="scientific">Streblomastix strix</name>
    <dbReference type="NCBI Taxonomy" id="222440"/>
    <lineage>
        <taxon>Eukaryota</taxon>
        <taxon>Metamonada</taxon>
        <taxon>Preaxostyla</taxon>
        <taxon>Oxymonadida</taxon>
        <taxon>Streblomastigidae</taxon>
        <taxon>Streblomastix</taxon>
    </lineage>
</organism>
<evidence type="ECO:0000313" key="1">
    <source>
        <dbReference type="EMBL" id="KAA6357738.1"/>
    </source>
</evidence>
<feature type="non-terminal residue" evidence="1">
    <location>
        <position position="1"/>
    </location>
</feature>
<sequence>GVDSSESRIFKLKGYNFAFSAGRLI</sequence>
<proteinExistence type="predicted"/>
<evidence type="ECO:0000313" key="2">
    <source>
        <dbReference type="Proteomes" id="UP000324800"/>
    </source>
</evidence>
<accession>A0A5J4THN2</accession>
<reference evidence="1 2" key="1">
    <citation type="submission" date="2019-03" db="EMBL/GenBank/DDBJ databases">
        <title>Single cell metagenomics reveals metabolic interactions within the superorganism composed of flagellate Streblomastix strix and complex community of Bacteroidetes bacteria on its surface.</title>
        <authorList>
            <person name="Treitli S.C."/>
            <person name="Kolisko M."/>
            <person name="Husnik F."/>
            <person name="Keeling P."/>
            <person name="Hampl V."/>
        </authorList>
    </citation>
    <scope>NUCLEOTIDE SEQUENCE [LARGE SCALE GENOMIC DNA]</scope>
    <source>
        <strain evidence="1">ST1C</strain>
    </source>
</reference>